<dbReference type="GeneID" id="19403727"/>
<feature type="transmembrane region" description="Helical" evidence="1">
    <location>
        <begin position="50"/>
        <end position="68"/>
    </location>
</feature>
<dbReference type="Proteomes" id="UP000016935">
    <property type="component" value="Unassembled WGS sequence"/>
</dbReference>
<keyword evidence="3" id="KW-1185">Reference proteome</keyword>
<evidence type="ECO:0000256" key="1">
    <source>
        <dbReference type="SAM" id="Phobius"/>
    </source>
</evidence>
<name>R0IG86_EXST2</name>
<dbReference type="EMBL" id="KB908814">
    <property type="protein sequence ID" value="EOA84036.1"/>
    <property type="molecule type" value="Genomic_DNA"/>
</dbReference>
<dbReference type="AlphaFoldDB" id="R0IG86"/>
<organism evidence="2 3">
    <name type="scientific">Exserohilum turcicum (strain 28A)</name>
    <name type="common">Northern leaf blight fungus</name>
    <name type="synonym">Setosphaeria turcica</name>
    <dbReference type="NCBI Taxonomy" id="671987"/>
    <lineage>
        <taxon>Eukaryota</taxon>
        <taxon>Fungi</taxon>
        <taxon>Dikarya</taxon>
        <taxon>Ascomycota</taxon>
        <taxon>Pezizomycotina</taxon>
        <taxon>Dothideomycetes</taxon>
        <taxon>Pleosporomycetidae</taxon>
        <taxon>Pleosporales</taxon>
        <taxon>Pleosporineae</taxon>
        <taxon>Pleosporaceae</taxon>
        <taxon>Exserohilum</taxon>
    </lineage>
</organism>
<accession>R0IG86</accession>
<reference evidence="2 3" key="1">
    <citation type="journal article" date="2012" name="PLoS Pathog.">
        <title>Diverse lifestyles and strategies of plant pathogenesis encoded in the genomes of eighteen Dothideomycetes fungi.</title>
        <authorList>
            <person name="Ohm R.A."/>
            <person name="Feau N."/>
            <person name="Henrissat B."/>
            <person name="Schoch C.L."/>
            <person name="Horwitz B.A."/>
            <person name="Barry K.W."/>
            <person name="Condon B.J."/>
            <person name="Copeland A.C."/>
            <person name="Dhillon B."/>
            <person name="Glaser F."/>
            <person name="Hesse C.N."/>
            <person name="Kosti I."/>
            <person name="LaButti K."/>
            <person name="Lindquist E.A."/>
            <person name="Lucas S."/>
            <person name="Salamov A.A."/>
            <person name="Bradshaw R.E."/>
            <person name="Ciuffetti L."/>
            <person name="Hamelin R.C."/>
            <person name="Kema G.H.J."/>
            <person name="Lawrence C."/>
            <person name="Scott J.A."/>
            <person name="Spatafora J.W."/>
            <person name="Turgeon B.G."/>
            <person name="de Wit P.J.G.M."/>
            <person name="Zhong S."/>
            <person name="Goodwin S.B."/>
            <person name="Grigoriev I.V."/>
        </authorList>
    </citation>
    <scope>NUCLEOTIDE SEQUENCE [LARGE SCALE GENOMIC DNA]</scope>
    <source>
        <strain evidence="3">28A</strain>
    </source>
</reference>
<protein>
    <submittedName>
        <fullName evidence="2">Uncharacterized protein</fullName>
    </submittedName>
</protein>
<dbReference type="HOGENOM" id="CLU_1797665_0_0_1"/>
<reference evidence="2 3" key="2">
    <citation type="journal article" date="2013" name="PLoS Genet.">
        <title>Comparative genome structure, secondary metabolite, and effector coding capacity across Cochliobolus pathogens.</title>
        <authorList>
            <person name="Condon B.J."/>
            <person name="Leng Y."/>
            <person name="Wu D."/>
            <person name="Bushley K.E."/>
            <person name="Ohm R.A."/>
            <person name="Otillar R."/>
            <person name="Martin J."/>
            <person name="Schackwitz W."/>
            <person name="Grimwood J."/>
            <person name="MohdZainudin N."/>
            <person name="Xue C."/>
            <person name="Wang R."/>
            <person name="Manning V.A."/>
            <person name="Dhillon B."/>
            <person name="Tu Z.J."/>
            <person name="Steffenson B.J."/>
            <person name="Salamov A."/>
            <person name="Sun H."/>
            <person name="Lowry S."/>
            <person name="LaButti K."/>
            <person name="Han J."/>
            <person name="Copeland A."/>
            <person name="Lindquist E."/>
            <person name="Barry K."/>
            <person name="Schmutz J."/>
            <person name="Baker S.E."/>
            <person name="Ciuffetti L.M."/>
            <person name="Grigoriev I.V."/>
            <person name="Zhong S."/>
            <person name="Turgeon B.G."/>
        </authorList>
    </citation>
    <scope>NUCLEOTIDE SEQUENCE [LARGE SCALE GENOMIC DNA]</scope>
    <source>
        <strain evidence="3">28A</strain>
    </source>
</reference>
<evidence type="ECO:0000313" key="3">
    <source>
        <dbReference type="Proteomes" id="UP000016935"/>
    </source>
</evidence>
<proteinExistence type="predicted"/>
<keyword evidence="1" id="KW-1133">Transmembrane helix</keyword>
<sequence>MSVALRANDTLLAQQDDVNNATRLPVDYVAPSHRVSGTVYVQTTLLRVCWKFLLFPAVLVLLAAVLLFETIRTSRPDAVGVWKVNALAILLNTQWSPAPGMMGARTGKELDDVAEALEARVVQGEGLMGARRSVAIRKREVSVE</sequence>
<dbReference type="PANTHER" id="PTHR35394:SF5">
    <property type="entry name" value="DUF3176 DOMAIN-CONTAINING PROTEIN"/>
    <property type="match status" value="1"/>
</dbReference>
<dbReference type="RefSeq" id="XP_008028099.1">
    <property type="nucleotide sequence ID" value="XM_008029908.1"/>
</dbReference>
<keyword evidence="1" id="KW-0812">Transmembrane</keyword>
<dbReference type="PANTHER" id="PTHR35394">
    <property type="entry name" value="DUF3176 DOMAIN-CONTAINING PROTEIN"/>
    <property type="match status" value="1"/>
</dbReference>
<dbReference type="OrthoDB" id="3795586at2759"/>
<evidence type="ECO:0000313" key="2">
    <source>
        <dbReference type="EMBL" id="EOA84036.1"/>
    </source>
</evidence>
<gene>
    <name evidence="2" type="ORF">SETTUDRAFT_33043</name>
</gene>
<keyword evidence="1" id="KW-0472">Membrane</keyword>